<evidence type="ECO:0000313" key="8">
    <source>
        <dbReference type="EMBL" id="AWP06329.1"/>
    </source>
</evidence>
<evidence type="ECO:0000256" key="1">
    <source>
        <dbReference type="ARBA" id="ARBA00004123"/>
    </source>
</evidence>
<feature type="region of interest" description="Disordered" evidence="6">
    <location>
        <begin position="1"/>
        <end position="26"/>
    </location>
</feature>
<dbReference type="InterPro" id="IPR022084">
    <property type="entry name" value="TF_Elf_N"/>
</dbReference>
<name>A0A2U9BS07_SCOMX</name>
<comment type="subcellular location">
    <subcellularLocation>
        <location evidence="1">Nucleus</location>
    </subcellularLocation>
</comment>
<dbReference type="Proteomes" id="UP000246464">
    <property type="component" value="Chromosome 8"/>
</dbReference>
<keyword evidence="3" id="KW-0805">Transcription regulation</keyword>
<evidence type="ECO:0000313" key="9">
    <source>
        <dbReference type="Proteomes" id="UP000246464"/>
    </source>
</evidence>
<sequence length="95" mass="10474">MVEYVTAEGDSQQEGEGEVDPELEEEIDGQCEAEEAFEEPQDRQEVEDYPAIIVEEVPGASLVEEQGYSAQVLCMMTRCAERFRGAGGGDRRGGR</sequence>
<protein>
    <submittedName>
        <fullName evidence="8">Putative ETS-related transcription factor Elf-2-like</fullName>
    </submittedName>
</protein>
<evidence type="ECO:0000256" key="6">
    <source>
        <dbReference type="SAM" id="MobiDB-lite"/>
    </source>
</evidence>
<evidence type="ECO:0000256" key="4">
    <source>
        <dbReference type="ARBA" id="ARBA00023163"/>
    </source>
</evidence>
<keyword evidence="4" id="KW-0804">Transcription</keyword>
<dbReference type="GO" id="GO:0045893">
    <property type="term" value="P:positive regulation of DNA-templated transcription"/>
    <property type="evidence" value="ECO:0007669"/>
    <property type="project" value="UniProtKB-ARBA"/>
</dbReference>
<accession>A0A2U9BS07</accession>
<evidence type="ECO:0000259" key="7">
    <source>
        <dbReference type="Pfam" id="PF12310"/>
    </source>
</evidence>
<evidence type="ECO:0000256" key="2">
    <source>
        <dbReference type="ARBA" id="ARBA00022553"/>
    </source>
</evidence>
<dbReference type="AlphaFoldDB" id="A0A2U9BS07"/>
<reference evidence="8 9" key="1">
    <citation type="submission" date="2017-12" db="EMBL/GenBank/DDBJ databases">
        <title>Integrating genomic resources of turbot (Scophthalmus maximus) in depth evaluation of genetic and physical mapping variation across individuals.</title>
        <authorList>
            <person name="Martinez P."/>
        </authorList>
    </citation>
    <scope>NUCLEOTIDE SEQUENCE [LARGE SCALE GENOMIC DNA]</scope>
</reference>
<gene>
    <name evidence="8" type="ORF">SMAX5B_019800</name>
</gene>
<feature type="compositionally biased region" description="Acidic residues" evidence="6">
    <location>
        <begin position="11"/>
        <end position="26"/>
    </location>
</feature>
<keyword evidence="2" id="KW-0597">Phosphoprotein</keyword>
<evidence type="ECO:0000256" key="5">
    <source>
        <dbReference type="ARBA" id="ARBA00023242"/>
    </source>
</evidence>
<evidence type="ECO:0000256" key="3">
    <source>
        <dbReference type="ARBA" id="ARBA00023015"/>
    </source>
</evidence>
<dbReference type="Pfam" id="PF12310">
    <property type="entry name" value="Elf-1_N"/>
    <property type="match status" value="1"/>
</dbReference>
<dbReference type="GO" id="GO:0005634">
    <property type="term" value="C:nucleus"/>
    <property type="evidence" value="ECO:0007669"/>
    <property type="project" value="UniProtKB-SubCell"/>
</dbReference>
<dbReference type="EMBL" id="CP026250">
    <property type="protein sequence ID" value="AWP06329.1"/>
    <property type="molecule type" value="Genomic_DNA"/>
</dbReference>
<keyword evidence="5" id="KW-0539">Nucleus</keyword>
<keyword evidence="9" id="KW-1185">Reference proteome</keyword>
<feature type="domain" description="Transcription factor Elf N-terminal" evidence="7">
    <location>
        <begin position="35"/>
        <end position="74"/>
    </location>
</feature>
<proteinExistence type="predicted"/>
<organism evidence="8 9">
    <name type="scientific">Scophthalmus maximus</name>
    <name type="common">Turbot</name>
    <name type="synonym">Psetta maxima</name>
    <dbReference type="NCBI Taxonomy" id="52904"/>
    <lineage>
        <taxon>Eukaryota</taxon>
        <taxon>Metazoa</taxon>
        <taxon>Chordata</taxon>
        <taxon>Craniata</taxon>
        <taxon>Vertebrata</taxon>
        <taxon>Euteleostomi</taxon>
        <taxon>Actinopterygii</taxon>
        <taxon>Neopterygii</taxon>
        <taxon>Teleostei</taxon>
        <taxon>Neoteleostei</taxon>
        <taxon>Acanthomorphata</taxon>
        <taxon>Carangaria</taxon>
        <taxon>Pleuronectiformes</taxon>
        <taxon>Pleuronectoidei</taxon>
        <taxon>Scophthalmidae</taxon>
        <taxon>Scophthalmus</taxon>
    </lineage>
</organism>